<name>A0ABD5UNX3_9EURY</name>
<dbReference type="EMBL" id="JBHSXL010000001">
    <property type="protein sequence ID" value="MFC6891114.1"/>
    <property type="molecule type" value="Genomic_DNA"/>
</dbReference>
<evidence type="ECO:0000256" key="1">
    <source>
        <dbReference type="SAM" id="MobiDB-lite"/>
    </source>
</evidence>
<dbReference type="InterPro" id="IPR058272">
    <property type="entry name" value="DUF7966"/>
</dbReference>
<gene>
    <name evidence="2" type="ORF">ACFQE9_00490</name>
</gene>
<reference evidence="2 3" key="1">
    <citation type="journal article" date="2019" name="Int. J. Syst. Evol. Microbiol.">
        <title>The Global Catalogue of Microorganisms (GCM) 10K type strain sequencing project: providing services to taxonomists for standard genome sequencing and annotation.</title>
        <authorList>
            <consortium name="The Broad Institute Genomics Platform"/>
            <consortium name="The Broad Institute Genome Sequencing Center for Infectious Disease"/>
            <person name="Wu L."/>
            <person name="Ma J."/>
        </authorList>
    </citation>
    <scope>NUCLEOTIDE SEQUENCE [LARGE SCALE GENOMIC DNA]</scope>
    <source>
        <strain evidence="2 3">SKJ47</strain>
    </source>
</reference>
<accession>A0ABD5UNX3</accession>
<organism evidence="2 3">
    <name type="scientific">Halopenitus salinus</name>
    <dbReference type="NCBI Taxonomy" id="1198295"/>
    <lineage>
        <taxon>Archaea</taxon>
        <taxon>Methanobacteriati</taxon>
        <taxon>Methanobacteriota</taxon>
        <taxon>Stenosarchaea group</taxon>
        <taxon>Halobacteria</taxon>
        <taxon>Halobacteriales</taxon>
        <taxon>Haloferacaceae</taxon>
        <taxon>Halopenitus</taxon>
    </lineage>
</organism>
<dbReference type="Proteomes" id="UP001596296">
    <property type="component" value="Unassembled WGS sequence"/>
</dbReference>
<feature type="region of interest" description="Disordered" evidence="1">
    <location>
        <begin position="67"/>
        <end position="135"/>
    </location>
</feature>
<protein>
    <submittedName>
        <fullName evidence="2">Uncharacterized protein</fullName>
    </submittedName>
</protein>
<feature type="compositionally biased region" description="Basic and acidic residues" evidence="1">
    <location>
        <begin position="93"/>
        <end position="120"/>
    </location>
</feature>
<dbReference type="Pfam" id="PF25920">
    <property type="entry name" value="DUF7966"/>
    <property type="match status" value="1"/>
</dbReference>
<feature type="compositionally biased region" description="Basic residues" evidence="1">
    <location>
        <begin position="126"/>
        <end position="135"/>
    </location>
</feature>
<proteinExistence type="predicted"/>
<evidence type="ECO:0000313" key="2">
    <source>
        <dbReference type="EMBL" id="MFC6891114.1"/>
    </source>
</evidence>
<comment type="caution">
    <text evidence="2">The sequence shown here is derived from an EMBL/GenBank/DDBJ whole genome shotgun (WGS) entry which is preliminary data.</text>
</comment>
<evidence type="ECO:0000313" key="3">
    <source>
        <dbReference type="Proteomes" id="UP001596296"/>
    </source>
</evidence>
<dbReference type="AlphaFoldDB" id="A0ABD5UNX3"/>
<feature type="compositionally biased region" description="Basic residues" evidence="1">
    <location>
        <begin position="77"/>
        <end position="86"/>
    </location>
</feature>
<dbReference type="RefSeq" id="WP_379738846.1">
    <property type="nucleotide sequence ID" value="NZ_JBHSVN010000001.1"/>
</dbReference>
<sequence length="135" mass="14929">MDETRVGRVKRTLTFLSKRTDTEREPYTAIVDEACAVRGDLERAAAFVETVGIDRLEAAIEAAETDGALETAERGRRAARAFRTYRRAASDGAGKREPQNEENEPRENEREPRDGTDHLHSGGGTAKRRTGQPSS</sequence>
<keyword evidence="3" id="KW-1185">Reference proteome</keyword>